<evidence type="ECO:0000256" key="3">
    <source>
        <dbReference type="ARBA" id="ARBA00023014"/>
    </source>
</evidence>
<dbReference type="SUPFAM" id="SSF102114">
    <property type="entry name" value="Radical SAM enzymes"/>
    <property type="match status" value="1"/>
</dbReference>
<dbReference type="Pfam" id="PF04055">
    <property type="entry name" value="Radical_SAM"/>
    <property type="match status" value="1"/>
</dbReference>
<gene>
    <name evidence="5" type="ORF">AVDCRST_MAG77-4422</name>
</gene>
<reference evidence="5" key="1">
    <citation type="submission" date="2020-02" db="EMBL/GenBank/DDBJ databases">
        <authorList>
            <person name="Meier V. D."/>
        </authorList>
    </citation>
    <scope>NUCLEOTIDE SEQUENCE</scope>
    <source>
        <strain evidence="5">AVDCRST_MAG77</strain>
    </source>
</reference>
<keyword evidence="2" id="KW-0408">Iron</keyword>
<dbReference type="InterPro" id="IPR007197">
    <property type="entry name" value="rSAM"/>
</dbReference>
<dbReference type="PANTHER" id="PTHR43432">
    <property type="entry name" value="SLR0285 PROTEIN"/>
    <property type="match status" value="1"/>
</dbReference>
<evidence type="ECO:0000256" key="1">
    <source>
        <dbReference type="ARBA" id="ARBA00022723"/>
    </source>
</evidence>
<evidence type="ECO:0000256" key="2">
    <source>
        <dbReference type="ARBA" id="ARBA00023004"/>
    </source>
</evidence>
<dbReference type="GO" id="GO:0003824">
    <property type="term" value="F:catalytic activity"/>
    <property type="evidence" value="ECO:0007669"/>
    <property type="project" value="InterPro"/>
</dbReference>
<feature type="domain" description="Radical SAM core" evidence="4">
    <location>
        <begin position="27"/>
        <end position="147"/>
    </location>
</feature>
<name>A0A6J4JV52_9CHLR</name>
<dbReference type="AlphaFoldDB" id="A0A6J4JV52"/>
<proteinExistence type="predicted"/>
<dbReference type="GO" id="GO:0051536">
    <property type="term" value="F:iron-sulfur cluster binding"/>
    <property type="evidence" value="ECO:0007669"/>
    <property type="project" value="UniProtKB-KW"/>
</dbReference>
<accession>A0A6J4JV52</accession>
<keyword evidence="1" id="KW-0479">Metal-binding</keyword>
<dbReference type="PANTHER" id="PTHR43432:SF3">
    <property type="entry name" value="SLR0285 PROTEIN"/>
    <property type="match status" value="1"/>
</dbReference>
<evidence type="ECO:0000313" key="5">
    <source>
        <dbReference type="EMBL" id="CAA9288149.1"/>
    </source>
</evidence>
<evidence type="ECO:0000259" key="4">
    <source>
        <dbReference type="Pfam" id="PF04055"/>
    </source>
</evidence>
<protein>
    <submittedName>
        <fullName evidence="5">Radical SAM domain protein</fullName>
    </submittedName>
</protein>
<sequence>MGDDFSSQLFAKTNVAEVLRGELARPAWRRETVAIGTSTDPYQPIEGRYRLTRRCLEALAAARTPANVTTKGTLVVRDVDVLQELGRVAGAGVNVSLVTLDEGVWRALEPGTPPPAHRLRALRRLVGAGVPCGIALAPVLPGLTDSPAALEALVRAAADHGAEWLWAGAIHLEPAVRDYFLNCLERHFPAAAARYERVFGAAGGPAAARYAPKRYADVLQSHIAELKTRYDLAERRRPARVLESSVPGTPSAALPSVKVPRQMALPL</sequence>
<dbReference type="InterPro" id="IPR058240">
    <property type="entry name" value="rSAM_sf"/>
</dbReference>
<dbReference type="InterPro" id="IPR040086">
    <property type="entry name" value="MJ0683-like"/>
</dbReference>
<keyword evidence="3" id="KW-0411">Iron-sulfur</keyword>
<organism evidence="5">
    <name type="scientific">uncultured Chloroflexota bacterium</name>
    <dbReference type="NCBI Taxonomy" id="166587"/>
    <lineage>
        <taxon>Bacteria</taxon>
        <taxon>Bacillati</taxon>
        <taxon>Chloroflexota</taxon>
        <taxon>environmental samples</taxon>
    </lineage>
</organism>
<dbReference type="EMBL" id="CADCTC010000234">
    <property type="protein sequence ID" value="CAA9288149.1"/>
    <property type="molecule type" value="Genomic_DNA"/>
</dbReference>
<dbReference type="Gene3D" id="3.80.30.30">
    <property type="match status" value="1"/>
</dbReference>
<dbReference type="GO" id="GO:0046872">
    <property type="term" value="F:metal ion binding"/>
    <property type="evidence" value="ECO:0007669"/>
    <property type="project" value="UniProtKB-KW"/>
</dbReference>